<gene>
    <name evidence="5" type="ORF">QP029_01515</name>
</gene>
<dbReference type="PIRSF" id="PIRSF000303">
    <property type="entry name" value="Glutathion_perox"/>
    <property type="match status" value="1"/>
</dbReference>
<keyword evidence="3 4" id="KW-0560">Oxidoreductase</keyword>
<evidence type="ECO:0000256" key="3">
    <source>
        <dbReference type="ARBA" id="ARBA00023002"/>
    </source>
</evidence>
<keyword evidence="6" id="KW-1185">Reference proteome</keyword>
<dbReference type="PANTHER" id="PTHR11592:SF78">
    <property type="entry name" value="GLUTATHIONE PEROXIDASE"/>
    <property type="match status" value="1"/>
</dbReference>
<evidence type="ECO:0000313" key="5">
    <source>
        <dbReference type="EMBL" id="WIM70556.1"/>
    </source>
</evidence>
<dbReference type="RefSeq" id="WP_284875144.1">
    <property type="nucleotide sequence ID" value="NZ_CP126970.1"/>
</dbReference>
<dbReference type="GO" id="GO:0004601">
    <property type="term" value="F:peroxidase activity"/>
    <property type="evidence" value="ECO:0007669"/>
    <property type="project" value="UniProtKB-KW"/>
</dbReference>
<evidence type="ECO:0000256" key="4">
    <source>
        <dbReference type="RuleBase" id="RU000499"/>
    </source>
</evidence>
<sequence length="164" mass="18087">MTNLLTIPVDLNNGTETTLGEVAPDNLILLVNTASECGLTPQYEGLQKLQDTYGDRGLAVIGAPCNQFNEQEPGSDQDIADFTKQEFGVTFPLLHKLEVNGEHAHPLYRELTRVEDTDGTAGEVEWNFEKFLIAPTGEVIARIRPKVEPEASEVVELIELNLPK</sequence>
<name>A0ABY8VLP6_9CORY</name>
<dbReference type="EMBL" id="CP126970">
    <property type="protein sequence ID" value="WIM70556.1"/>
    <property type="molecule type" value="Genomic_DNA"/>
</dbReference>
<dbReference type="CDD" id="cd00340">
    <property type="entry name" value="GSH_Peroxidase"/>
    <property type="match status" value="1"/>
</dbReference>
<accession>A0ABY8VLP6</accession>
<evidence type="ECO:0000256" key="2">
    <source>
        <dbReference type="ARBA" id="ARBA00022559"/>
    </source>
</evidence>
<dbReference type="PRINTS" id="PR01011">
    <property type="entry name" value="GLUTPROXDASE"/>
</dbReference>
<keyword evidence="2 4" id="KW-0575">Peroxidase</keyword>
<dbReference type="Pfam" id="PF00255">
    <property type="entry name" value="GSHPx"/>
    <property type="match status" value="1"/>
</dbReference>
<evidence type="ECO:0000313" key="6">
    <source>
        <dbReference type="Proteomes" id="UP001238805"/>
    </source>
</evidence>
<dbReference type="PANTHER" id="PTHR11592">
    <property type="entry name" value="GLUTATHIONE PEROXIDASE"/>
    <property type="match status" value="1"/>
</dbReference>
<dbReference type="SUPFAM" id="SSF52833">
    <property type="entry name" value="Thioredoxin-like"/>
    <property type="match status" value="1"/>
</dbReference>
<dbReference type="Proteomes" id="UP001238805">
    <property type="component" value="Chromosome"/>
</dbReference>
<dbReference type="PROSITE" id="PS00460">
    <property type="entry name" value="GLUTATHIONE_PEROXID_1"/>
    <property type="match status" value="1"/>
</dbReference>
<dbReference type="InterPro" id="IPR029759">
    <property type="entry name" value="GPX_AS"/>
</dbReference>
<dbReference type="InterPro" id="IPR000889">
    <property type="entry name" value="Glutathione_peroxidase"/>
</dbReference>
<dbReference type="InterPro" id="IPR036249">
    <property type="entry name" value="Thioredoxin-like_sf"/>
</dbReference>
<comment type="similarity">
    <text evidence="1 4">Belongs to the glutathione peroxidase family.</text>
</comment>
<reference evidence="5 6" key="1">
    <citation type="submission" date="2023-05" db="EMBL/GenBank/DDBJ databases">
        <title>Corynebacterium suedekumii sp. nov. and Corynebacterium breve sp. nov. isolated from raw cow's milk.</title>
        <authorList>
            <person name="Baer M.K."/>
            <person name="Mehl L."/>
            <person name="Hellmuth R."/>
            <person name="Marke G."/>
            <person name="Lipski A."/>
        </authorList>
    </citation>
    <scope>NUCLEOTIDE SEQUENCE [LARGE SCALE GENOMIC DNA]</scope>
    <source>
        <strain evidence="5 6">LM112</strain>
    </source>
</reference>
<protein>
    <recommendedName>
        <fullName evidence="4">Glutathione peroxidase</fullName>
    </recommendedName>
</protein>
<dbReference type="Gene3D" id="3.40.30.10">
    <property type="entry name" value="Glutaredoxin"/>
    <property type="match status" value="1"/>
</dbReference>
<dbReference type="PROSITE" id="PS51355">
    <property type="entry name" value="GLUTATHIONE_PEROXID_3"/>
    <property type="match status" value="1"/>
</dbReference>
<organism evidence="5 6">
    <name type="scientific">Corynebacterium suedekumii</name>
    <dbReference type="NCBI Taxonomy" id="3049801"/>
    <lineage>
        <taxon>Bacteria</taxon>
        <taxon>Bacillati</taxon>
        <taxon>Actinomycetota</taxon>
        <taxon>Actinomycetes</taxon>
        <taxon>Mycobacteriales</taxon>
        <taxon>Corynebacteriaceae</taxon>
        <taxon>Corynebacterium</taxon>
    </lineage>
</organism>
<proteinExistence type="inferred from homology"/>
<evidence type="ECO:0000256" key="1">
    <source>
        <dbReference type="ARBA" id="ARBA00006926"/>
    </source>
</evidence>